<dbReference type="InterPro" id="IPR021647">
    <property type="entry name" value="CusF_Ec"/>
</dbReference>
<gene>
    <name evidence="2" type="ORF">SAMN05216412_104205</name>
</gene>
<protein>
    <submittedName>
        <fullName evidence="2">Cu(I)/Ag(I) efflux system protein CusF</fullName>
    </submittedName>
</protein>
<reference evidence="2 3" key="1">
    <citation type="submission" date="2016-10" db="EMBL/GenBank/DDBJ databases">
        <authorList>
            <person name="de Groot N.N."/>
        </authorList>
    </citation>
    <scope>NUCLEOTIDE SEQUENCE [LARGE SCALE GENOMIC DNA]</scope>
    <source>
        <strain evidence="2 3">Nl7</strain>
    </source>
</reference>
<dbReference type="InterPro" id="IPR042230">
    <property type="entry name" value="CusF_sf"/>
</dbReference>
<dbReference type="Gene3D" id="2.40.50.320">
    <property type="entry name" value="Copper binding periplasmic protein CusF"/>
    <property type="match status" value="1"/>
</dbReference>
<sequence length="165" mass="18106">MITPLFAVLQLAPILACLSAEALGDGAVQPAPIDSRQIALSMMYEPVLFNDRLFHKQNFEPAKDKKTIVASASEATKPATPANLVPGRGIVVKVDRINALVRINHDPIPALDWPRMTMSFHLRESALAEQVKEGDVVEFFLKKSGSDYIIVKWRKQAPTGQGSSQ</sequence>
<keyword evidence="1" id="KW-0732">Signal</keyword>
<dbReference type="AlphaFoldDB" id="A0A1I0D289"/>
<dbReference type="Proteomes" id="UP000183339">
    <property type="component" value="Unassembled WGS sequence"/>
</dbReference>
<dbReference type="EMBL" id="FOHI01000004">
    <property type="protein sequence ID" value="SET26036.1"/>
    <property type="molecule type" value="Genomic_DNA"/>
</dbReference>
<feature type="chain" id="PRO_5010253093" evidence="1">
    <location>
        <begin position="23"/>
        <end position="165"/>
    </location>
</feature>
<name>A0A1I0D289_9PROT</name>
<evidence type="ECO:0000313" key="2">
    <source>
        <dbReference type="EMBL" id="SET26036.1"/>
    </source>
</evidence>
<feature type="signal peptide" evidence="1">
    <location>
        <begin position="1"/>
        <end position="22"/>
    </location>
</feature>
<proteinExistence type="predicted"/>
<evidence type="ECO:0000256" key="1">
    <source>
        <dbReference type="SAM" id="SignalP"/>
    </source>
</evidence>
<organism evidence="2 3">
    <name type="scientific">Nitrosospira multiformis</name>
    <dbReference type="NCBI Taxonomy" id="1231"/>
    <lineage>
        <taxon>Bacteria</taxon>
        <taxon>Pseudomonadati</taxon>
        <taxon>Pseudomonadota</taxon>
        <taxon>Betaproteobacteria</taxon>
        <taxon>Nitrosomonadales</taxon>
        <taxon>Nitrosomonadaceae</taxon>
        <taxon>Nitrosospira</taxon>
    </lineage>
</organism>
<evidence type="ECO:0000313" key="3">
    <source>
        <dbReference type="Proteomes" id="UP000183339"/>
    </source>
</evidence>
<accession>A0A1I0D289</accession>
<dbReference type="Pfam" id="PF11604">
    <property type="entry name" value="CusF_Ec"/>
    <property type="match status" value="1"/>
</dbReference>
<dbReference type="RefSeq" id="WP_081355737.1">
    <property type="nucleotide sequence ID" value="NZ_FOHI01000004.1"/>
</dbReference>